<organism evidence="2 3">
    <name type="scientific">Ficus carica</name>
    <name type="common">Common fig</name>
    <dbReference type="NCBI Taxonomy" id="3494"/>
    <lineage>
        <taxon>Eukaryota</taxon>
        <taxon>Viridiplantae</taxon>
        <taxon>Streptophyta</taxon>
        <taxon>Embryophyta</taxon>
        <taxon>Tracheophyta</taxon>
        <taxon>Spermatophyta</taxon>
        <taxon>Magnoliopsida</taxon>
        <taxon>eudicotyledons</taxon>
        <taxon>Gunneridae</taxon>
        <taxon>Pentapetalae</taxon>
        <taxon>rosids</taxon>
        <taxon>fabids</taxon>
        <taxon>Rosales</taxon>
        <taxon>Moraceae</taxon>
        <taxon>Ficeae</taxon>
        <taxon>Ficus</taxon>
    </lineage>
</organism>
<dbReference type="EMBL" id="BTGU01004114">
    <property type="protein sequence ID" value="GMN22439.1"/>
    <property type="molecule type" value="Genomic_DNA"/>
</dbReference>
<gene>
    <name evidence="2" type="ORF">TIFTF001_045655</name>
</gene>
<accession>A0AA87YSJ9</accession>
<evidence type="ECO:0000256" key="1">
    <source>
        <dbReference type="SAM" id="MobiDB-lite"/>
    </source>
</evidence>
<dbReference type="Proteomes" id="UP001187192">
    <property type="component" value="Unassembled WGS sequence"/>
</dbReference>
<protein>
    <submittedName>
        <fullName evidence="2">Uncharacterized protein</fullName>
    </submittedName>
</protein>
<evidence type="ECO:0000313" key="3">
    <source>
        <dbReference type="Proteomes" id="UP001187192"/>
    </source>
</evidence>
<feature type="compositionally biased region" description="Basic and acidic residues" evidence="1">
    <location>
        <begin position="59"/>
        <end position="72"/>
    </location>
</feature>
<sequence>MAPENFNRRAAEVTTAQIETGFESSAEIRDRIRGAPLRSGDTPMFSSSSDTATAKTAKRREQQQDPSRSVEI</sequence>
<proteinExistence type="predicted"/>
<feature type="region of interest" description="Disordered" evidence="1">
    <location>
        <begin position="1"/>
        <end position="72"/>
    </location>
</feature>
<reference evidence="2" key="1">
    <citation type="submission" date="2023-07" db="EMBL/GenBank/DDBJ databases">
        <title>draft genome sequence of fig (Ficus carica).</title>
        <authorList>
            <person name="Takahashi T."/>
            <person name="Nishimura K."/>
        </authorList>
    </citation>
    <scope>NUCLEOTIDE SEQUENCE</scope>
</reference>
<comment type="caution">
    <text evidence="2">The sequence shown here is derived from an EMBL/GenBank/DDBJ whole genome shotgun (WGS) entry which is preliminary data.</text>
</comment>
<feature type="compositionally biased region" description="Low complexity" evidence="1">
    <location>
        <begin position="46"/>
        <end position="55"/>
    </location>
</feature>
<evidence type="ECO:0000313" key="2">
    <source>
        <dbReference type="EMBL" id="GMN22439.1"/>
    </source>
</evidence>
<keyword evidence="3" id="KW-1185">Reference proteome</keyword>
<dbReference type="AlphaFoldDB" id="A0AA87YSJ9"/>
<feature type="compositionally biased region" description="Basic and acidic residues" evidence="1">
    <location>
        <begin position="1"/>
        <end position="11"/>
    </location>
</feature>
<name>A0AA87YSJ9_FICCA</name>